<dbReference type="RefSeq" id="WP_002769503.1">
    <property type="nucleotide sequence ID" value="NZ_JH597773.1"/>
</dbReference>
<dbReference type="Proteomes" id="UP000005737">
    <property type="component" value="Unassembled WGS sequence"/>
</dbReference>
<reference evidence="1 2" key="1">
    <citation type="submission" date="2011-10" db="EMBL/GenBank/DDBJ databases">
        <title>The Improved High-Quality Draft genome of Leptonema illini DSM 21528.</title>
        <authorList>
            <consortium name="US DOE Joint Genome Institute (JGI-PGF)"/>
            <person name="Lucas S."/>
            <person name="Copeland A."/>
            <person name="Lapidus A."/>
            <person name="Glavina del Rio T."/>
            <person name="Dalin E."/>
            <person name="Tice H."/>
            <person name="Bruce D."/>
            <person name="Goodwin L."/>
            <person name="Pitluck S."/>
            <person name="Peters L."/>
            <person name="Mikhailova N."/>
            <person name="Held B."/>
            <person name="Kyrpides N."/>
            <person name="Mavromatis K."/>
            <person name="Ivanova N."/>
            <person name="Markowitz V."/>
            <person name="Cheng J.-F."/>
            <person name="Hugenholtz P."/>
            <person name="Woyke T."/>
            <person name="Wu D."/>
            <person name="Gronow S."/>
            <person name="Wellnitz S."/>
            <person name="Brambilla E.-M."/>
            <person name="Klenk H.-P."/>
            <person name="Eisen J.A."/>
        </authorList>
    </citation>
    <scope>NUCLEOTIDE SEQUENCE [LARGE SCALE GENOMIC DNA]</scope>
    <source>
        <strain evidence="1 2">DSM 21528</strain>
    </source>
</reference>
<sequence length="94" mass="10287">MRIVEALLTLPDGRVIRYHGELHHRTIGWPEDRHTVSGDLDGLPAPPELTGWTAGPENVESAVQEYALLVGATVSIWNDGGELEGFPELEGVQF</sequence>
<name>H2CA18_9LEPT</name>
<keyword evidence="2" id="KW-1185">Reference proteome</keyword>
<dbReference type="HOGENOM" id="CLU_2382621_0_0_12"/>
<dbReference type="EMBL" id="JH597773">
    <property type="protein sequence ID" value="EHQ05142.1"/>
    <property type="molecule type" value="Genomic_DNA"/>
</dbReference>
<proteinExistence type="predicted"/>
<organism evidence="1 2">
    <name type="scientific">Leptonema illini DSM 21528</name>
    <dbReference type="NCBI Taxonomy" id="929563"/>
    <lineage>
        <taxon>Bacteria</taxon>
        <taxon>Pseudomonadati</taxon>
        <taxon>Spirochaetota</taxon>
        <taxon>Spirochaetia</taxon>
        <taxon>Leptospirales</taxon>
        <taxon>Leptospiraceae</taxon>
        <taxon>Leptonema</taxon>
    </lineage>
</organism>
<evidence type="ECO:0000313" key="2">
    <source>
        <dbReference type="Proteomes" id="UP000005737"/>
    </source>
</evidence>
<dbReference type="STRING" id="183.GCA_002009735_00030"/>
<evidence type="ECO:0000313" key="1">
    <source>
        <dbReference type="EMBL" id="EHQ05142.1"/>
    </source>
</evidence>
<gene>
    <name evidence="1" type="ORF">Lepil_0436</name>
</gene>
<accession>H2CA18</accession>
<protein>
    <submittedName>
        <fullName evidence="1">Uncharacterized protein</fullName>
    </submittedName>
</protein>
<dbReference type="AlphaFoldDB" id="H2CA18"/>